<gene>
    <name evidence="1" type="ORF">EDB81DRAFT_919679</name>
</gene>
<evidence type="ECO:0000313" key="2">
    <source>
        <dbReference type="Proteomes" id="UP000738349"/>
    </source>
</evidence>
<accession>A0A9P9DB52</accession>
<organism evidence="1 2">
    <name type="scientific">Dactylonectria macrodidyma</name>
    <dbReference type="NCBI Taxonomy" id="307937"/>
    <lineage>
        <taxon>Eukaryota</taxon>
        <taxon>Fungi</taxon>
        <taxon>Dikarya</taxon>
        <taxon>Ascomycota</taxon>
        <taxon>Pezizomycotina</taxon>
        <taxon>Sordariomycetes</taxon>
        <taxon>Hypocreomycetidae</taxon>
        <taxon>Hypocreales</taxon>
        <taxon>Nectriaceae</taxon>
        <taxon>Dactylonectria</taxon>
    </lineage>
</organism>
<dbReference type="Proteomes" id="UP000738349">
    <property type="component" value="Unassembled WGS sequence"/>
</dbReference>
<dbReference type="EMBL" id="JAGMUV010000030">
    <property type="protein sequence ID" value="KAH7115724.1"/>
    <property type="molecule type" value="Genomic_DNA"/>
</dbReference>
<dbReference type="OrthoDB" id="4505438at2759"/>
<sequence length="57" mass="6606">MSASSGRNGWCDVCSHTNNEHNYYTCEARSYQKKFKVCQTGSHEEWGVSYSAYILYK</sequence>
<proteinExistence type="predicted"/>
<protein>
    <submittedName>
        <fullName evidence="1">Uncharacterized protein</fullName>
    </submittedName>
</protein>
<evidence type="ECO:0000313" key="1">
    <source>
        <dbReference type="EMBL" id="KAH7115724.1"/>
    </source>
</evidence>
<reference evidence="1" key="1">
    <citation type="journal article" date="2021" name="Nat. Commun.">
        <title>Genetic determinants of endophytism in the Arabidopsis root mycobiome.</title>
        <authorList>
            <person name="Mesny F."/>
            <person name="Miyauchi S."/>
            <person name="Thiergart T."/>
            <person name="Pickel B."/>
            <person name="Atanasova L."/>
            <person name="Karlsson M."/>
            <person name="Huettel B."/>
            <person name="Barry K.W."/>
            <person name="Haridas S."/>
            <person name="Chen C."/>
            <person name="Bauer D."/>
            <person name="Andreopoulos W."/>
            <person name="Pangilinan J."/>
            <person name="LaButti K."/>
            <person name="Riley R."/>
            <person name="Lipzen A."/>
            <person name="Clum A."/>
            <person name="Drula E."/>
            <person name="Henrissat B."/>
            <person name="Kohler A."/>
            <person name="Grigoriev I.V."/>
            <person name="Martin F.M."/>
            <person name="Hacquard S."/>
        </authorList>
    </citation>
    <scope>NUCLEOTIDE SEQUENCE</scope>
    <source>
        <strain evidence="1">MPI-CAGE-AT-0147</strain>
    </source>
</reference>
<name>A0A9P9DB52_9HYPO</name>
<keyword evidence="2" id="KW-1185">Reference proteome</keyword>
<dbReference type="AlphaFoldDB" id="A0A9P9DB52"/>
<comment type="caution">
    <text evidence="1">The sequence shown here is derived from an EMBL/GenBank/DDBJ whole genome shotgun (WGS) entry which is preliminary data.</text>
</comment>